<dbReference type="PANTHER" id="PTHR33444:SF2">
    <property type="entry name" value="MARVEL DOMAIN-CONTAINING PROTEIN"/>
    <property type="match status" value="1"/>
</dbReference>
<dbReference type="Proteomes" id="UP001356427">
    <property type="component" value="Unassembled WGS sequence"/>
</dbReference>
<reference evidence="2 3" key="1">
    <citation type="submission" date="2021-04" db="EMBL/GenBank/DDBJ databases">
        <authorList>
            <person name="De Guttry C."/>
            <person name="Zahm M."/>
            <person name="Klopp C."/>
            <person name="Cabau C."/>
            <person name="Louis A."/>
            <person name="Berthelot C."/>
            <person name="Parey E."/>
            <person name="Roest Crollius H."/>
            <person name="Montfort J."/>
            <person name="Robinson-Rechavi M."/>
            <person name="Bucao C."/>
            <person name="Bouchez O."/>
            <person name="Gislard M."/>
            <person name="Lluch J."/>
            <person name="Milhes M."/>
            <person name="Lampietro C."/>
            <person name="Lopez Roques C."/>
            <person name="Donnadieu C."/>
            <person name="Braasch I."/>
            <person name="Desvignes T."/>
            <person name="Postlethwait J."/>
            <person name="Bobe J."/>
            <person name="Wedekind C."/>
            <person name="Guiguen Y."/>
        </authorList>
    </citation>
    <scope>NUCLEOTIDE SEQUENCE [LARGE SCALE GENOMIC DNA]</scope>
    <source>
        <strain evidence="2">Cs_M1</strain>
        <tissue evidence="2">Blood</tissue>
    </source>
</reference>
<keyword evidence="1" id="KW-0812">Transmembrane</keyword>
<sequence length="192" mass="21535">MAAPRAGQPVSVTVGVVWNCSLDPPPPQPPRLTVWATLVFAVITVARIIIGVMYKNDCPQQPYIPSYLQEMAIFNLIMTTWMSFHWDPERSGQQQTLRSCICGSLQLLLALSGFCWIIAGNVWIFSVYQPNYDPTRSDGQYCNKTLYTFAFWNAVLETLVLGAMLVNCCKGLFCGVLLNGPPQPDRDFHRNV</sequence>
<name>A0AAN8RBA2_9TELE</name>
<keyword evidence="3" id="KW-1185">Reference proteome</keyword>
<dbReference type="PANTHER" id="PTHR33444">
    <property type="entry name" value="SI:DKEY-19B23.12-RELATED"/>
    <property type="match status" value="1"/>
</dbReference>
<proteinExistence type="predicted"/>
<feature type="transmembrane region" description="Helical" evidence="1">
    <location>
        <begin position="32"/>
        <end position="54"/>
    </location>
</feature>
<keyword evidence="1" id="KW-0472">Membrane</keyword>
<feature type="transmembrane region" description="Helical" evidence="1">
    <location>
        <begin position="146"/>
        <end position="166"/>
    </location>
</feature>
<evidence type="ECO:0000313" key="2">
    <source>
        <dbReference type="EMBL" id="KAK6320617.1"/>
    </source>
</evidence>
<feature type="transmembrane region" description="Helical" evidence="1">
    <location>
        <begin position="104"/>
        <end position="125"/>
    </location>
</feature>
<comment type="caution">
    <text evidence="2">The sequence shown here is derived from an EMBL/GenBank/DDBJ whole genome shotgun (WGS) entry which is preliminary data.</text>
</comment>
<keyword evidence="1" id="KW-1133">Transmembrane helix</keyword>
<dbReference type="InterPro" id="IPR040350">
    <property type="entry name" value="TMEM272"/>
</dbReference>
<accession>A0AAN8RBA2</accession>
<evidence type="ECO:0000313" key="3">
    <source>
        <dbReference type="Proteomes" id="UP001356427"/>
    </source>
</evidence>
<dbReference type="AlphaFoldDB" id="A0AAN8RBA2"/>
<gene>
    <name evidence="2" type="ORF">J4Q44_G00097240</name>
</gene>
<evidence type="ECO:0000256" key="1">
    <source>
        <dbReference type="SAM" id="Phobius"/>
    </source>
</evidence>
<organism evidence="2 3">
    <name type="scientific">Coregonus suidteri</name>
    <dbReference type="NCBI Taxonomy" id="861788"/>
    <lineage>
        <taxon>Eukaryota</taxon>
        <taxon>Metazoa</taxon>
        <taxon>Chordata</taxon>
        <taxon>Craniata</taxon>
        <taxon>Vertebrata</taxon>
        <taxon>Euteleostomi</taxon>
        <taxon>Actinopterygii</taxon>
        <taxon>Neopterygii</taxon>
        <taxon>Teleostei</taxon>
        <taxon>Protacanthopterygii</taxon>
        <taxon>Salmoniformes</taxon>
        <taxon>Salmonidae</taxon>
        <taxon>Coregoninae</taxon>
        <taxon>Coregonus</taxon>
    </lineage>
</organism>
<dbReference type="EMBL" id="JAGTTL010000007">
    <property type="protein sequence ID" value="KAK6320617.1"/>
    <property type="molecule type" value="Genomic_DNA"/>
</dbReference>
<protein>
    <submittedName>
        <fullName evidence="2">Uncharacterized protein</fullName>
    </submittedName>
</protein>